<evidence type="ECO:0000256" key="7">
    <source>
        <dbReference type="ARBA" id="ARBA00023163"/>
    </source>
</evidence>
<dbReference type="Proteomes" id="UP000325614">
    <property type="component" value="Chromosome"/>
</dbReference>
<comment type="similarity">
    <text evidence="1 11">Belongs to the RNA polymerase subunit omega family.</text>
</comment>
<dbReference type="InterPro" id="IPR006110">
    <property type="entry name" value="Pol_omega/Rpo6/RPB6"/>
</dbReference>
<dbReference type="EC" id="2.7.7.6" evidence="2 11"/>
<evidence type="ECO:0000256" key="10">
    <source>
        <dbReference type="ARBA" id="ARBA00048552"/>
    </source>
</evidence>
<dbReference type="Gene3D" id="3.90.940.10">
    <property type="match status" value="1"/>
</dbReference>
<comment type="subunit">
    <text evidence="11">The RNAP catalytic core consists of 2 alpha, 1 beta, 1 beta' and 1 omega subunit. When a sigma factor is associated with the core the holoenzyme is formed, which can initiate transcription.</text>
</comment>
<dbReference type="GO" id="GO:0003899">
    <property type="term" value="F:DNA-directed RNA polymerase activity"/>
    <property type="evidence" value="ECO:0007669"/>
    <property type="project" value="UniProtKB-UniRule"/>
</dbReference>
<dbReference type="Pfam" id="PF01192">
    <property type="entry name" value="RNA_pol_Rpb6"/>
    <property type="match status" value="1"/>
</dbReference>
<comment type="catalytic activity">
    <reaction evidence="10 11">
        <text>RNA(n) + a ribonucleoside 5'-triphosphate = RNA(n+1) + diphosphate</text>
        <dbReference type="Rhea" id="RHEA:21248"/>
        <dbReference type="Rhea" id="RHEA-COMP:14527"/>
        <dbReference type="Rhea" id="RHEA-COMP:17342"/>
        <dbReference type="ChEBI" id="CHEBI:33019"/>
        <dbReference type="ChEBI" id="CHEBI:61557"/>
        <dbReference type="ChEBI" id="CHEBI:140395"/>
        <dbReference type="EC" id="2.7.7.6"/>
    </reaction>
</comment>
<keyword evidence="6 11" id="KW-0548">Nucleotidyltransferase</keyword>
<keyword evidence="7 11" id="KW-0804">Transcription</keyword>
<evidence type="ECO:0000256" key="4">
    <source>
        <dbReference type="ARBA" id="ARBA00022478"/>
    </source>
</evidence>
<dbReference type="AlphaFoldDB" id="A0A5P9JZR8"/>
<evidence type="ECO:0000313" key="13">
    <source>
        <dbReference type="EMBL" id="QFU16900.1"/>
    </source>
</evidence>
<dbReference type="GO" id="GO:0000428">
    <property type="term" value="C:DNA-directed RNA polymerase complex"/>
    <property type="evidence" value="ECO:0007669"/>
    <property type="project" value="UniProtKB-KW"/>
</dbReference>
<evidence type="ECO:0000256" key="9">
    <source>
        <dbReference type="ARBA" id="ARBA00030998"/>
    </source>
</evidence>
<evidence type="ECO:0000256" key="3">
    <source>
        <dbReference type="ARBA" id="ARBA00013725"/>
    </source>
</evidence>
<dbReference type="InterPro" id="IPR036161">
    <property type="entry name" value="RPB6/omega-like_sf"/>
</dbReference>
<sequence length="113" mass="12257">MARITTRDCEQVVPNRFELVVLAARRAHDLWNGAEPQVGPGDEKPTVLALREIAARRVNPDALRRQLIERFAAIRAEAIDIGRLPVRVPAPNSPTADATGSSDGGAPAQVTYH</sequence>
<evidence type="ECO:0000256" key="1">
    <source>
        <dbReference type="ARBA" id="ARBA00006711"/>
    </source>
</evidence>
<dbReference type="SUPFAM" id="SSF63562">
    <property type="entry name" value="RPB6/omega subunit-like"/>
    <property type="match status" value="1"/>
</dbReference>
<dbReference type="RefSeq" id="WP_152586536.1">
    <property type="nucleotide sequence ID" value="NZ_CP045423.1"/>
</dbReference>
<name>A0A5P9JZR8_9HYPH</name>
<dbReference type="HAMAP" id="MF_00366">
    <property type="entry name" value="RNApol_bact_RpoZ"/>
    <property type="match status" value="1"/>
</dbReference>
<evidence type="ECO:0000313" key="14">
    <source>
        <dbReference type="Proteomes" id="UP000325614"/>
    </source>
</evidence>
<dbReference type="InterPro" id="IPR003716">
    <property type="entry name" value="DNA-dir_RNA_pol_omega"/>
</dbReference>
<accession>A0A5P9JZR8</accession>
<dbReference type="GO" id="GO:0003677">
    <property type="term" value="F:DNA binding"/>
    <property type="evidence" value="ECO:0007669"/>
    <property type="project" value="UniProtKB-UniRule"/>
</dbReference>
<dbReference type="PANTHER" id="PTHR34476">
    <property type="entry name" value="DNA-DIRECTED RNA POLYMERASE SUBUNIT OMEGA"/>
    <property type="match status" value="1"/>
</dbReference>
<protein>
    <recommendedName>
        <fullName evidence="3 11">DNA-directed RNA polymerase subunit omega</fullName>
        <shortName evidence="11">RNAP omega subunit</shortName>
        <ecNumber evidence="2 11">2.7.7.6</ecNumber>
    </recommendedName>
    <alternativeName>
        <fullName evidence="9 11">RNA polymerase omega subunit</fullName>
    </alternativeName>
    <alternativeName>
        <fullName evidence="8 11">Transcriptase subunit omega</fullName>
    </alternativeName>
</protein>
<evidence type="ECO:0000256" key="8">
    <source>
        <dbReference type="ARBA" id="ARBA00029924"/>
    </source>
</evidence>
<dbReference type="NCBIfam" id="TIGR00690">
    <property type="entry name" value="rpoZ"/>
    <property type="match status" value="1"/>
</dbReference>
<keyword evidence="5 11" id="KW-0808">Transferase</keyword>
<proteinExistence type="inferred from homology"/>
<evidence type="ECO:0000256" key="5">
    <source>
        <dbReference type="ARBA" id="ARBA00022679"/>
    </source>
</evidence>
<reference evidence="13 14" key="1">
    <citation type="submission" date="2019-10" db="EMBL/GenBank/DDBJ databases">
        <title>Isolation, Identification of Microvirga thermotolerans HR1, a novel thermophilic bacterium and Comparative Genomics of the genus Microvirga.</title>
        <authorList>
            <person name="Li J."/>
            <person name="Zhang W."/>
            <person name="Lin M."/>
            <person name="Wang J."/>
        </authorList>
    </citation>
    <scope>NUCLEOTIDE SEQUENCE [LARGE SCALE GENOMIC DNA]</scope>
    <source>
        <strain evidence="13 14">HR1</strain>
    </source>
</reference>
<dbReference type="GO" id="GO:0006351">
    <property type="term" value="P:DNA-templated transcription"/>
    <property type="evidence" value="ECO:0007669"/>
    <property type="project" value="UniProtKB-UniRule"/>
</dbReference>
<keyword evidence="14" id="KW-1185">Reference proteome</keyword>
<comment type="function">
    <text evidence="11">Promotes RNA polymerase assembly. Latches the N- and C-terminal regions of the beta' subunit thereby facilitating its interaction with the beta and alpha subunits.</text>
</comment>
<gene>
    <name evidence="11" type="primary">rpoZ</name>
    <name evidence="13" type="ORF">GDR74_12055</name>
</gene>
<evidence type="ECO:0000256" key="6">
    <source>
        <dbReference type="ARBA" id="ARBA00022695"/>
    </source>
</evidence>
<dbReference type="PANTHER" id="PTHR34476:SF1">
    <property type="entry name" value="DNA-DIRECTED RNA POLYMERASE SUBUNIT OMEGA"/>
    <property type="match status" value="1"/>
</dbReference>
<evidence type="ECO:0000256" key="2">
    <source>
        <dbReference type="ARBA" id="ARBA00012418"/>
    </source>
</evidence>
<organism evidence="13 14">
    <name type="scientific">Microvirga thermotolerans</name>
    <dbReference type="NCBI Taxonomy" id="2651334"/>
    <lineage>
        <taxon>Bacteria</taxon>
        <taxon>Pseudomonadati</taxon>
        <taxon>Pseudomonadota</taxon>
        <taxon>Alphaproteobacteria</taxon>
        <taxon>Hyphomicrobiales</taxon>
        <taxon>Methylobacteriaceae</taxon>
        <taxon>Microvirga</taxon>
    </lineage>
</organism>
<evidence type="ECO:0000256" key="12">
    <source>
        <dbReference type="SAM" id="MobiDB-lite"/>
    </source>
</evidence>
<evidence type="ECO:0000256" key="11">
    <source>
        <dbReference type="HAMAP-Rule" id="MF_00366"/>
    </source>
</evidence>
<dbReference type="EMBL" id="CP045423">
    <property type="protein sequence ID" value="QFU16900.1"/>
    <property type="molecule type" value="Genomic_DNA"/>
</dbReference>
<dbReference type="KEGG" id="mico:GDR74_12055"/>
<keyword evidence="4 11" id="KW-0240">DNA-directed RNA polymerase</keyword>
<dbReference type="SMART" id="SM01409">
    <property type="entry name" value="RNA_pol_Rpb6"/>
    <property type="match status" value="1"/>
</dbReference>
<feature type="region of interest" description="Disordered" evidence="12">
    <location>
        <begin position="86"/>
        <end position="113"/>
    </location>
</feature>